<organism evidence="4 5">
    <name type="scientific">Thiohalorhabdus methylotrophus</name>
    <dbReference type="NCBI Taxonomy" id="3242694"/>
    <lineage>
        <taxon>Bacteria</taxon>
        <taxon>Pseudomonadati</taxon>
        <taxon>Pseudomonadota</taxon>
        <taxon>Gammaproteobacteria</taxon>
        <taxon>Thiohalorhabdales</taxon>
        <taxon>Thiohalorhabdaceae</taxon>
        <taxon>Thiohalorhabdus</taxon>
    </lineage>
</organism>
<dbReference type="Pfam" id="PF13517">
    <property type="entry name" value="FG-GAP_3"/>
    <property type="match status" value="2"/>
</dbReference>
<dbReference type="RefSeq" id="WP_373654509.1">
    <property type="nucleotide sequence ID" value="NZ_JBGUAW010000002.1"/>
</dbReference>
<proteinExistence type="predicted"/>
<evidence type="ECO:0000256" key="2">
    <source>
        <dbReference type="SAM" id="MobiDB-lite"/>
    </source>
</evidence>
<dbReference type="Proteomes" id="UP001575181">
    <property type="component" value="Unassembled WGS sequence"/>
</dbReference>
<feature type="chain" id="PRO_5047262610" evidence="3">
    <location>
        <begin position="21"/>
        <end position="394"/>
    </location>
</feature>
<evidence type="ECO:0000256" key="1">
    <source>
        <dbReference type="ARBA" id="ARBA00022729"/>
    </source>
</evidence>
<keyword evidence="5" id="KW-1185">Reference proteome</keyword>
<protein>
    <submittedName>
        <fullName evidence="4">FG-GAP repeat domain-containing protein</fullName>
    </submittedName>
</protein>
<evidence type="ECO:0000256" key="3">
    <source>
        <dbReference type="SAM" id="SignalP"/>
    </source>
</evidence>
<gene>
    <name evidence="4" type="ORF">ACERLL_02640</name>
</gene>
<dbReference type="EMBL" id="JBGUAW010000002">
    <property type="protein sequence ID" value="MFA9459721.1"/>
    <property type="molecule type" value="Genomic_DNA"/>
</dbReference>
<reference evidence="4 5" key="1">
    <citation type="submission" date="2024-08" db="EMBL/GenBank/DDBJ databases">
        <title>Whole-genome sequencing of halo(alkali)philic microorganisms from hypersaline lakes.</title>
        <authorList>
            <person name="Sorokin D.Y."/>
            <person name="Merkel A.Y."/>
            <person name="Messina E."/>
            <person name="Yakimov M."/>
        </authorList>
    </citation>
    <scope>NUCLEOTIDE SEQUENCE [LARGE SCALE GENOMIC DNA]</scope>
    <source>
        <strain evidence="4 5">Cl-TMA</strain>
    </source>
</reference>
<comment type="caution">
    <text evidence="4">The sequence shown here is derived from an EMBL/GenBank/DDBJ whole genome shotgun (WGS) entry which is preliminary data.</text>
</comment>
<feature type="region of interest" description="Disordered" evidence="2">
    <location>
        <begin position="176"/>
        <end position="203"/>
    </location>
</feature>
<keyword evidence="1 3" id="KW-0732">Signal</keyword>
<accession>A0ABV4TQZ1</accession>
<dbReference type="InterPro" id="IPR013517">
    <property type="entry name" value="FG-GAP"/>
</dbReference>
<dbReference type="PROSITE" id="PS51257">
    <property type="entry name" value="PROKAR_LIPOPROTEIN"/>
    <property type="match status" value="1"/>
</dbReference>
<sequence>MTAMHLRLATAASLLLAACASGPQGPALETGGATYRAFNHGAERVADCDFNGSGATDFVATGRSPEDAGRTTVLAIDGGRLRQPLNLQRDFADLATGDWDADGHCDFAGIPGGSSRNDVRVFFGGPRATFPATLGRTARPDHPRALASGDFTGDGVADLAVLYKTFRGGDNVVVLPGGPDRDQPRASHQHRLKGTARAARTADLDGDGDTDLVVLRADRRVTVLENRAGRLSPTDTAAYGTAPAGGRLDAELAVGDFDGDGDREPVVLDRGERRLFLFDGDPRPAITQSYRLSGGRAPRALAVADLDGDGVSDLLVGAGEAEPRLTALRVRPGDGGPTLRDTGSLVLEGLTRVDRVRFTDFDGERGAGAVVWGLRGEAPRIGLVRDIRIAVPRP</sequence>
<feature type="signal peptide" evidence="3">
    <location>
        <begin position="1"/>
        <end position="20"/>
    </location>
</feature>
<dbReference type="Gene3D" id="2.130.10.130">
    <property type="entry name" value="Integrin alpha, N-terminal"/>
    <property type="match status" value="2"/>
</dbReference>
<dbReference type="InterPro" id="IPR028994">
    <property type="entry name" value="Integrin_alpha_N"/>
</dbReference>
<evidence type="ECO:0000313" key="5">
    <source>
        <dbReference type="Proteomes" id="UP001575181"/>
    </source>
</evidence>
<name>A0ABV4TQZ1_9GAMM</name>
<evidence type="ECO:0000313" key="4">
    <source>
        <dbReference type="EMBL" id="MFA9459721.1"/>
    </source>
</evidence>
<dbReference type="PANTHER" id="PTHR46580">
    <property type="entry name" value="SENSOR KINASE-RELATED"/>
    <property type="match status" value="1"/>
</dbReference>
<dbReference type="SUPFAM" id="SSF69318">
    <property type="entry name" value="Integrin alpha N-terminal domain"/>
    <property type="match status" value="1"/>
</dbReference>